<dbReference type="AlphaFoldDB" id="A0A379CFJ7"/>
<accession>A0A379CFJ7</accession>
<evidence type="ECO:0000313" key="2">
    <source>
        <dbReference type="EMBL" id="SUB60445.1"/>
    </source>
</evidence>
<dbReference type="InterPro" id="IPR009636">
    <property type="entry name" value="SCAF"/>
</dbReference>
<reference evidence="2 3" key="1">
    <citation type="submission" date="2018-06" db="EMBL/GenBank/DDBJ databases">
        <authorList>
            <consortium name="Pathogen Informatics"/>
            <person name="Doyle S."/>
        </authorList>
    </citation>
    <scope>NUCLEOTIDE SEQUENCE [LARGE SCALE GENOMIC DNA]</scope>
    <source>
        <strain evidence="2 3">NCTC11460</strain>
    </source>
</reference>
<evidence type="ECO:0000313" key="3">
    <source>
        <dbReference type="Proteomes" id="UP000255101"/>
    </source>
</evidence>
<dbReference type="RefSeq" id="WP_002844943.1">
    <property type="nucleotide sequence ID" value="NZ_FOVA01000011.1"/>
</dbReference>
<name>A0A379CFJ7_9FIRM</name>
<proteinExistence type="predicted"/>
<organism evidence="2 3">
    <name type="scientific">Peptostreptococcus anaerobius</name>
    <dbReference type="NCBI Taxonomy" id="1261"/>
    <lineage>
        <taxon>Bacteria</taxon>
        <taxon>Bacillati</taxon>
        <taxon>Bacillota</taxon>
        <taxon>Clostridia</taxon>
        <taxon>Peptostreptococcales</taxon>
        <taxon>Peptostreptococcaceae</taxon>
        <taxon>Peptostreptococcus</taxon>
    </lineage>
</organism>
<protein>
    <submittedName>
        <fullName evidence="2">Uncharacterized protein</fullName>
    </submittedName>
</protein>
<dbReference type="Proteomes" id="UP000255101">
    <property type="component" value="Unassembled WGS sequence"/>
</dbReference>
<feature type="region of interest" description="Disordered" evidence="1">
    <location>
        <begin position="67"/>
        <end position="111"/>
    </location>
</feature>
<dbReference type="EMBL" id="UGTB01000004">
    <property type="protein sequence ID" value="SUB60445.1"/>
    <property type="molecule type" value="Genomic_DNA"/>
</dbReference>
<sequence length="111" mass="12227">MRRKYEGVLTENAINDYFKDTKFTSELARKATIAEFKEQKFELKNGKFTGADEFMEKFKKENETAFVKDGAEPNKPPVKGFTPAGTGGADPSGGQQPKSLADAIKTKLSGE</sequence>
<dbReference type="Pfam" id="PF06810">
    <property type="entry name" value="Phage_scaffold"/>
    <property type="match status" value="1"/>
</dbReference>
<evidence type="ECO:0000256" key="1">
    <source>
        <dbReference type="SAM" id="MobiDB-lite"/>
    </source>
</evidence>
<gene>
    <name evidence="2" type="ORF">NCTC11460_00350</name>
</gene>